<reference evidence="2 3" key="1">
    <citation type="journal article" date="2024" name="Nat. Commun.">
        <title>Phylogenomics reveals the evolutionary origins of lichenization in chlorophyte algae.</title>
        <authorList>
            <person name="Puginier C."/>
            <person name="Libourel C."/>
            <person name="Otte J."/>
            <person name="Skaloud P."/>
            <person name="Haon M."/>
            <person name="Grisel S."/>
            <person name="Petersen M."/>
            <person name="Berrin J.G."/>
            <person name="Delaux P.M."/>
            <person name="Dal Grande F."/>
            <person name="Keller J."/>
        </authorList>
    </citation>
    <scope>NUCLEOTIDE SEQUENCE [LARGE SCALE GENOMIC DNA]</scope>
    <source>
        <strain evidence="2 3">SAG 2036</strain>
    </source>
</reference>
<dbReference type="PANTHER" id="PTHR36839:SF1">
    <property type="entry name" value="METALLO-BETA-LACTAMASE FAMILY PROTEIN (AFU_ORTHOLOGUE AFUA_5G12770)"/>
    <property type="match status" value="1"/>
</dbReference>
<dbReference type="SMART" id="SM00849">
    <property type="entry name" value="Lactamase_B"/>
    <property type="match status" value="1"/>
</dbReference>
<dbReference type="Pfam" id="PF00753">
    <property type="entry name" value="Lactamase_B"/>
    <property type="match status" value="1"/>
</dbReference>
<dbReference type="EMBL" id="JALJOQ010000111">
    <property type="protein sequence ID" value="KAK9797021.1"/>
    <property type="molecule type" value="Genomic_DNA"/>
</dbReference>
<evidence type="ECO:0000259" key="1">
    <source>
        <dbReference type="SMART" id="SM00849"/>
    </source>
</evidence>
<name>A0AAW1NWA3_9CHLO</name>
<dbReference type="Proteomes" id="UP001465755">
    <property type="component" value="Unassembled WGS sequence"/>
</dbReference>
<dbReference type="Gene3D" id="3.60.15.10">
    <property type="entry name" value="Ribonuclease Z/Hydroxyacylglutathione hydrolase-like"/>
    <property type="match status" value="1"/>
</dbReference>
<gene>
    <name evidence="2" type="ORF">WJX73_007575</name>
</gene>
<proteinExistence type="predicted"/>
<feature type="domain" description="Metallo-beta-lactamase" evidence="1">
    <location>
        <begin position="29"/>
        <end position="184"/>
    </location>
</feature>
<sequence length="230" mass="26034">MVEEGYHSTIKEEAPNVWSFGIEPKFGIGQRSWVLQSGKGAVMWDCVPLLDEKAVQKIRELGGLQAITASHPHFFSAMVDWAELFDTKIFLPETARPWADQCRNDARITFWPGNKHELADRVTILRLGGHFRSSSVLHWDNPDLGGALFTGDTVFATPDPRWVSWMYSFPELLPLPAREVARIRDALKPWKFQRLYAAFTSIEQDADEVVQRSAGRYIAHVSGTAGIEYT</sequence>
<keyword evidence="3" id="KW-1185">Reference proteome</keyword>
<dbReference type="PANTHER" id="PTHR36839">
    <property type="entry name" value="METALLO-BETA-LACTAMASE FAMILY PROTEIN (AFU_ORTHOLOGUE AFUA_5G12770)"/>
    <property type="match status" value="1"/>
</dbReference>
<accession>A0AAW1NWA3</accession>
<dbReference type="AlphaFoldDB" id="A0AAW1NWA3"/>
<dbReference type="SUPFAM" id="SSF56281">
    <property type="entry name" value="Metallo-hydrolase/oxidoreductase"/>
    <property type="match status" value="1"/>
</dbReference>
<dbReference type="InterPro" id="IPR001279">
    <property type="entry name" value="Metallo-B-lactamas"/>
</dbReference>
<organism evidence="2 3">
    <name type="scientific">Symbiochloris irregularis</name>
    <dbReference type="NCBI Taxonomy" id="706552"/>
    <lineage>
        <taxon>Eukaryota</taxon>
        <taxon>Viridiplantae</taxon>
        <taxon>Chlorophyta</taxon>
        <taxon>core chlorophytes</taxon>
        <taxon>Trebouxiophyceae</taxon>
        <taxon>Trebouxiales</taxon>
        <taxon>Trebouxiaceae</taxon>
        <taxon>Symbiochloris</taxon>
    </lineage>
</organism>
<evidence type="ECO:0000313" key="3">
    <source>
        <dbReference type="Proteomes" id="UP001465755"/>
    </source>
</evidence>
<comment type="caution">
    <text evidence="2">The sequence shown here is derived from an EMBL/GenBank/DDBJ whole genome shotgun (WGS) entry which is preliminary data.</text>
</comment>
<protein>
    <recommendedName>
        <fullName evidence="1">Metallo-beta-lactamase domain-containing protein</fullName>
    </recommendedName>
</protein>
<evidence type="ECO:0000313" key="2">
    <source>
        <dbReference type="EMBL" id="KAK9797021.1"/>
    </source>
</evidence>
<dbReference type="InterPro" id="IPR036866">
    <property type="entry name" value="RibonucZ/Hydroxyglut_hydro"/>
</dbReference>